<protein>
    <submittedName>
        <fullName evidence="2">Uncharacterized protein</fullName>
    </submittedName>
</protein>
<feature type="region of interest" description="Disordered" evidence="1">
    <location>
        <begin position="500"/>
        <end position="600"/>
    </location>
</feature>
<reference evidence="2 3" key="1">
    <citation type="journal article" date="2012" name="Science">
        <title>The Paleozoic origin of enzymatic lignin decomposition reconstructed from 31 fungal genomes.</title>
        <authorList>
            <person name="Floudas D."/>
            <person name="Binder M."/>
            <person name="Riley R."/>
            <person name="Barry K."/>
            <person name="Blanchette R.A."/>
            <person name="Henrissat B."/>
            <person name="Martinez A.T."/>
            <person name="Otillar R."/>
            <person name="Spatafora J.W."/>
            <person name="Yadav J.S."/>
            <person name="Aerts A."/>
            <person name="Benoit I."/>
            <person name="Boyd A."/>
            <person name="Carlson A."/>
            <person name="Copeland A."/>
            <person name="Coutinho P.M."/>
            <person name="de Vries R.P."/>
            <person name="Ferreira P."/>
            <person name="Findley K."/>
            <person name="Foster B."/>
            <person name="Gaskell J."/>
            <person name="Glotzer D."/>
            <person name="Gorecki P."/>
            <person name="Heitman J."/>
            <person name="Hesse C."/>
            <person name="Hori C."/>
            <person name="Igarashi K."/>
            <person name="Jurgens J.A."/>
            <person name="Kallen N."/>
            <person name="Kersten P."/>
            <person name="Kohler A."/>
            <person name="Kuees U."/>
            <person name="Kumar T.K.A."/>
            <person name="Kuo A."/>
            <person name="LaButti K."/>
            <person name="Larrondo L.F."/>
            <person name="Lindquist E."/>
            <person name="Ling A."/>
            <person name="Lombard V."/>
            <person name="Lucas S."/>
            <person name="Lundell T."/>
            <person name="Martin R."/>
            <person name="McLaughlin D.J."/>
            <person name="Morgenstern I."/>
            <person name="Morin E."/>
            <person name="Murat C."/>
            <person name="Nagy L.G."/>
            <person name="Nolan M."/>
            <person name="Ohm R.A."/>
            <person name="Patyshakuliyeva A."/>
            <person name="Rokas A."/>
            <person name="Ruiz-Duenas F.J."/>
            <person name="Sabat G."/>
            <person name="Salamov A."/>
            <person name="Samejima M."/>
            <person name="Schmutz J."/>
            <person name="Slot J.C."/>
            <person name="St John F."/>
            <person name="Stenlid J."/>
            <person name="Sun H."/>
            <person name="Sun S."/>
            <person name="Syed K."/>
            <person name="Tsang A."/>
            <person name="Wiebenga A."/>
            <person name="Young D."/>
            <person name="Pisabarro A."/>
            <person name="Eastwood D.C."/>
            <person name="Martin F."/>
            <person name="Cullen D."/>
            <person name="Grigoriev I.V."/>
            <person name="Hibbett D.S."/>
        </authorList>
    </citation>
    <scope>NUCLEOTIDE SEQUENCE [LARGE SCALE GENOMIC DNA]</scope>
    <source>
        <strain evidence="2 3">DJM-731 SS1</strain>
    </source>
</reference>
<organism evidence="2 3">
    <name type="scientific">Dacryopinax primogenitus (strain DJM 731)</name>
    <name type="common">Brown rot fungus</name>
    <dbReference type="NCBI Taxonomy" id="1858805"/>
    <lineage>
        <taxon>Eukaryota</taxon>
        <taxon>Fungi</taxon>
        <taxon>Dikarya</taxon>
        <taxon>Basidiomycota</taxon>
        <taxon>Agaricomycotina</taxon>
        <taxon>Dacrymycetes</taxon>
        <taxon>Dacrymycetales</taxon>
        <taxon>Dacrymycetaceae</taxon>
        <taxon>Dacryopinax</taxon>
    </lineage>
</organism>
<dbReference type="RefSeq" id="XP_040623548.1">
    <property type="nucleotide sequence ID" value="XM_040771435.1"/>
</dbReference>
<evidence type="ECO:0000313" key="2">
    <source>
        <dbReference type="EMBL" id="EJT96650.1"/>
    </source>
</evidence>
<feature type="compositionally biased region" description="Polar residues" evidence="1">
    <location>
        <begin position="562"/>
        <end position="581"/>
    </location>
</feature>
<dbReference type="HOGENOM" id="CLU_333172_0_0_1"/>
<accession>M5FN14</accession>
<feature type="compositionally biased region" description="Polar residues" evidence="1">
    <location>
        <begin position="103"/>
        <end position="118"/>
    </location>
</feature>
<feature type="compositionally biased region" description="Polar residues" evidence="1">
    <location>
        <begin position="589"/>
        <end position="600"/>
    </location>
</feature>
<evidence type="ECO:0000313" key="3">
    <source>
        <dbReference type="Proteomes" id="UP000030653"/>
    </source>
</evidence>
<dbReference type="GeneID" id="63686497"/>
<keyword evidence="3" id="KW-1185">Reference proteome</keyword>
<dbReference type="EMBL" id="JH795882">
    <property type="protein sequence ID" value="EJT96650.1"/>
    <property type="molecule type" value="Genomic_DNA"/>
</dbReference>
<name>M5FN14_DACPD</name>
<sequence>MLLIDGNNQGIRNMQNSNEIASENEIEDDDMNLGAASEAQMEELFKYLMSLPCMQGRSEEDLSMIEELLSPEERRSVAEKFPWLPWSTSDPEEVVQPQDDSLHSISSDPEPNLSSTGLTTEEHASAVSDVLEPITKVSSQPPAAMESSSRSIGIIEDGEIRSQSVHQQSINKTRLGAGLATTTAPYSAPSSEAVLSFGKFVTHSDDDNSSEVMWEGAFPPATAGSEDNRLPAQRTCQHVSDYDPPSKKRKPAPTQTTAMFRNRVVHATANLLDDEPEIQIVDNPLRDGFSTPMVRPLISDANIGRVRMAPSLLSVRTAEVFAGPSSELPGPNGLNALGSPIRVVTKTNPPASRPRGPVVRMEEVRALTRHLFDINQIRSSRRAAEERLSDAKSAGTFTKKQIEELNLIVLGHNPKLQAKLDEYMSVYEAPFKRLYGKRVSFETALLKLSDDMAHQRRVQDRVKILVEQVDKLTEQNKQLLSTLNATATKAEVDELKKKVESLSSNGSGGGYGGRGRDRGEEGHFRGRGRGSHGPSSRGSHASGPSHGGYGGGGFGGSRSIGNQPPHQLTSDRGGTSTNTGNAWVGESGFGNSWSDTQTSGVTPMLAAPVAKTPEGGTSMEDVKAVGARTMRVLEQEPRARLVVTQQSGEMFQRRAPVGVPVLLQIPIQAGVEPARLTGGDPSLFDILADGTLPSITRLNHSRCMLIAFGLPKRSPCEIHHKSAQNKHVYWVDAMTKSTDSSAWRACPCMGLLYTRKDLLDLCRATSLLPDTDISCHPGSHPSLMVLSSDNLSGASVPIQDVRAAEYRPFHQARTRQARESCAVEVTLTNFATATACSRPFAKWLEMCLPRMDDNRLLA</sequence>
<gene>
    <name evidence="2" type="ORF">DACRYDRAFT_19221</name>
</gene>
<evidence type="ECO:0000256" key="1">
    <source>
        <dbReference type="SAM" id="MobiDB-lite"/>
    </source>
</evidence>
<dbReference type="Proteomes" id="UP000030653">
    <property type="component" value="Unassembled WGS sequence"/>
</dbReference>
<dbReference type="AlphaFoldDB" id="M5FN14"/>
<feature type="region of interest" description="Disordered" evidence="1">
    <location>
        <begin position="85"/>
        <end position="118"/>
    </location>
</feature>
<feature type="compositionally biased region" description="Basic and acidic residues" evidence="1">
    <location>
        <begin position="514"/>
        <end position="524"/>
    </location>
</feature>
<feature type="compositionally biased region" description="Gly residues" evidence="1">
    <location>
        <begin position="545"/>
        <end position="558"/>
    </location>
</feature>
<proteinExistence type="predicted"/>
<feature type="compositionally biased region" description="Low complexity" evidence="1">
    <location>
        <begin position="532"/>
        <end position="544"/>
    </location>
</feature>